<evidence type="ECO:0000313" key="2">
    <source>
        <dbReference type="Proteomes" id="UP000515917"/>
    </source>
</evidence>
<dbReference type="PANTHER" id="PTHR30298">
    <property type="entry name" value="H REPEAT-ASSOCIATED PREDICTED TRANSPOSASE"/>
    <property type="match status" value="1"/>
</dbReference>
<dbReference type="RefSeq" id="WP_130106745.1">
    <property type="nucleotide sequence ID" value="NZ_CP025781.1"/>
</dbReference>
<dbReference type="PANTHER" id="PTHR30298:SF0">
    <property type="entry name" value="PROTEIN YBFL-RELATED"/>
    <property type="match status" value="1"/>
</dbReference>
<protein>
    <recommendedName>
        <fullName evidence="3">Transposase IS4-like domain-containing protein</fullName>
    </recommendedName>
</protein>
<proteinExistence type="predicted"/>
<dbReference type="InterPro" id="IPR051698">
    <property type="entry name" value="Transposase_11-like"/>
</dbReference>
<organism evidence="1 2">
    <name type="scientific">Iodobacter fluviatilis</name>
    <dbReference type="NCBI Taxonomy" id="537"/>
    <lineage>
        <taxon>Bacteria</taxon>
        <taxon>Pseudomonadati</taxon>
        <taxon>Pseudomonadota</taxon>
        <taxon>Betaproteobacteria</taxon>
        <taxon>Neisseriales</taxon>
        <taxon>Chitinibacteraceae</taxon>
        <taxon>Iodobacter</taxon>
    </lineage>
</organism>
<accession>A0A7G3GAW4</accession>
<sequence>MRAHWGVENQLHWVLDMAFDEDSLRYREGNSAANMSIIRDSGLNLVSAEKTAKVGVKIKCLKAGWNDDDLLLVVTGQAPVGEGKT</sequence>
<keyword evidence="2" id="KW-1185">Reference proteome</keyword>
<reference evidence="1 2" key="1">
    <citation type="submission" date="2018-01" db="EMBL/GenBank/DDBJ databases">
        <title>Genome sequence of Iodobacter sp. strain PCH194 isolated from Indian Trans-Himalaya.</title>
        <authorList>
            <person name="Kumar V."/>
            <person name="Thakur V."/>
            <person name="Kumar S."/>
            <person name="Singh D."/>
        </authorList>
    </citation>
    <scope>NUCLEOTIDE SEQUENCE [LARGE SCALE GENOMIC DNA]</scope>
    <source>
        <strain evidence="1 2">PCH194</strain>
    </source>
</reference>
<dbReference type="Proteomes" id="UP000515917">
    <property type="component" value="Chromosome"/>
</dbReference>
<evidence type="ECO:0000313" key="1">
    <source>
        <dbReference type="EMBL" id="QBC44203.1"/>
    </source>
</evidence>
<evidence type="ECO:0008006" key="3">
    <source>
        <dbReference type="Google" id="ProtNLM"/>
    </source>
</evidence>
<dbReference type="EMBL" id="CP025781">
    <property type="protein sequence ID" value="QBC44203.1"/>
    <property type="molecule type" value="Genomic_DNA"/>
</dbReference>
<gene>
    <name evidence="1" type="ORF">C1H71_12130</name>
</gene>
<dbReference type="AlphaFoldDB" id="A0A7G3GAW4"/>
<name>A0A7G3GAW4_9NEIS</name>
<dbReference type="KEGG" id="ifl:C1H71_12130"/>